<evidence type="ECO:0000313" key="2">
    <source>
        <dbReference type="Proteomes" id="UP000580718"/>
    </source>
</evidence>
<name>A0A839YC05_9ACTN</name>
<organism evidence="1 2">
    <name type="scientific">Modestobacter versicolor</name>
    <dbReference type="NCBI Taxonomy" id="429133"/>
    <lineage>
        <taxon>Bacteria</taxon>
        <taxon>Bacillati</taxon>
        <taxon>Actinomycetota</taxon>
        <taxon>Actinomycetes</taxon>
        <taxon>Geodermatophilales</taxon>
        <taxon>Geodermatophilaceae</taxon>
        <taxon>Modestobacter</taxon>
    </lineage>
</organism>
<evidence type="ECO:0000313" key="1">
    <source>
        <dbReference type="EMBL" id="MBB3677874.1"/>
    </source>
</evidence>
<sequence>MSTRGGVTPDAPVWTELAPERAPSDEERRLLEWLAAAVDEPLLHDHVATAAVTAVCRCGCPSVRLRSAAAPIPEARVSQLSHGSRPDYFSVSAAGPAGVQVVLHVARGRLLELEVFAGEGVAAPVPDVRDLTDVTVS</sequence>
<dbReference type="Proteomes" id="UP000580718">
    <property type="component" value="Unassembled WGS sequence"/>
</dbReference>
<dbReference type="RefSeq" id="WP_183513972.1">
    <property type="nucleotide sequence ID" value="NZ_JACIBU010000001.1"/>
</dbReference>
<gene>
    <name evidence="1" type="ORF">FHX36_003609</name>
</gene>
<dbReference type="AlphaFoldDB" id="A0A839YC05"/>
<protein>
    <submittedName>
        <fullName evidence="1">Methionine synthase II (Cobalamin-independent)</fullName>
    </submittedName>
</protein>
<reference evidence="1 2" key="1">
    <citation type="submission" date="2020-08" db="EMBL/GenBank/DDBJ databases">
        <title>Sequencing the genomes of 1000 actinobacteria strains.</title>
        <authorList>
            <person name="Klenk H.-P."/>
        </authorList>
    </citation>
    <scope>NUCLEOTIDE SEQUENCE [LARGE SCALE GENOMIC DNA]</scope>
    <source>
        <strain evidence="1 2">DSM 16678</strain>
    </source>
</reference>
<accession>A0A839YC05</accession>
<comment type="caution">
    <text evidence="1">The sequence shown here is derived from an EMBL/GenBank/DDBJ whole genome shotgun (WGS) entry which is preliminary data.</text>
</comment>
<proteinExistence type="predicted"/>
<dbReference type="EMBL" id="JACIBU010000001">
    <property type="protein sequence ID" value="MBB3677874.1"/>
    <property type="molecule type" value="Genomic_DNA"/>
</dbReference>